<evidence type="ECO:0008006" key="3">
    <source>
        <dbReference type="Google" id="ProtNLM"/>
    </source>
</evidence>
<dbReference type="Pfam" id="PF08843">
    <property type="entry name" value="AbiEii"/>
    <property type="match status" value="1"/>
</dbReference>
<dbReference type="EMBL" id="MNUO01000089">
    <property type="protein sequence ID" value="OIN96602.1"/>
    <property type="molecule type" value="Genomic_DNA"/>
</dbReference>
<protein>
    <recommendedName>
        <fullName evidence="3">Nucleotidyl transferase AbiEii/AbiGii toxin family protein</fullName>
    </recommendedName>
</protein>
<gene>
    <name evidence="1" type="ORF">AUJ66_05740</name>
</gene>
<reference evidence="1 2" key="1">
    <citation type="journal article" date="2016" name="Environ. Microbiol.">
        <title>Genomic resolution of a cold subsurface aquifer community provides metabolic insights for novel microbes adapted to high CO concentrations.</title>
        <authorList>
            <person name="Probst A.J."/>
            <person name="Castelle C.J."/>
            <person name="Singh A."/>
            <person name="Brown C.T."/>
            <person name="Anantharaman K."/>
            <person name="Sharon I."/>
            <person name="Hug L.A."/>
            <person name="Burstein D."/>
            <person name="Emerson J.B."/>
            <person name="Thomas B.C."/>
            <person name="Banfield J.F."/>
        </authorList>
    </citation>
    <scope>NUCLEOTIDE SEQUENCE [LARGE SCALE GENOMIC DNA]</scope>
    <source>
        <strain evidence="1">CG1_02_38_46</strain>
    </source>
</reference>
<evidence type="ECO:0000313" key="2">
    <source>
        <dbReference type="Proteomes" id="UP000182278"/>
    </source>
</evidence>
<dbReference type="InterPro" id="IPR014942">
    <property type="entry name" value="AbiEii"/>
</dbReference>
<accession>A0A1J4SD11</accession>
<dbReference type="Proteomes" id="UP000182278">
    <property type="component" value="Unassembled WGS sequence"/>
</dbReference>
<dbReference type="Gene3D" id="3.10.450.620">
    <property type="entry name" value="JHP933, nucleotidyltransferase-like core domain"/>
    <property type="match status" value="1"/>
</dbReference>
<name>A0A1J4SD11_9BACT</name>
<evidence type="ECO:0000313" key="1">
    <source>
        <dbReference type="EMBL" id="OIN96602.1"/>
    </source>
</evidence>
<dbReference type="AlphaFoldDB" id="A0A1J4SD11"/>
<proteinExistence type="predicted"/>
<dbReference type="STRING" id="1817893.AUJ66_05740"/>
<sequence length="266" mass="30980">MLNIDERAEEEGLLRKTILKEFLQVSILENLYNLTESNAITFQGGTCLRLLYGGPRYSEDLDFVVPETQTLSPIFERVNLGIEKLGPLFEGKIWMRVQKETDSLVRWKLYYEPMESKENTSVSIEFAKYPAYTSQLLPLKVPKGYPATPLTLVKAETESEILADKINAIATRRYLKGRDIFDIWLLRNKGVAVDVDMVVKKFKDYSSPVVNVEKRVLEFSEEWVRQDLENYLPMIYREKLHKEGYRILLESARELASDIDRQLRSR</sequence>
<comment type="caution">
    <text evidence="1">The sequence shown here is derived from an EMBL/GenBank/DDBJ whole genome shotgun (WGS) entry which is preliminary data.</text>
</comment>
<organism evidence="1 2">
    <name type="scientific">Candidatus Desantisbacteria bacterium CG1_02_38_46</name>
    <dbReference type="NCBI Taxonomy" id="1817893"/>
    <lineage>
        <taxon>Bacteria</taxon>
        <taxon>Candidatus Desantisiibacteriota</taxon>
    </lineage>
</organism>